<dbReference type="AlphaFoldDB" id="A0AAE1CH85"/>
<sequence>MVLVLPTSTAPHCCSLAAPSPLELAATVPPLGPSIRGRESGQKPGEYGLHPLLECRCAECMSIPYLTFKTDQDRIWDRPRSVSRETARYDVIFIIPQTVSGLAASRPFARQDPTSNLEIANCPLKARKKNKHTFGVGACVNISCSPSYHPAPYWEPEDQLRATAAAWGDSQQPLAGLFGGLL</sequence>
<evidence type="ECO:0000313" key="1">
    <source>
        <dbReference type="EMBL" id="KAK3694058.1"/>
    </source>
</evidence>
<accession>A0AAE1CH85</accession>
<reference evidence="1" key="2">
    <citation type="submission" date="2023-06" db="EMBL/GenBank/DDBJ databases">
        <authorList>
            <consortium name="Lawrence Berkeley National Laboratory"/>
            <person name="Haridas S."/>
            <person name="Hensen N."/>
            <person name="Bonometti L."/>
            <person name="Westerberg I."/>
            <person name="Brannstrom I.O."/>
            <person name="Guillou S."/>
            <person name="Cros-Aarteil S."/>
            <person name="Calhoun S."/>
            <person name="Kuo A."/>
            <person name="Mondo S."/>
            <person name="Pangilinan J."/>
            <person name="Riley R."/>
            <person name="Labutti K."/>
            <person name="Andreopoulos B."/>
            <person name="Lipzen A."/>
            <person name="Chen C."/>
            <person name="Yanf M."/>
            <person name="Daum C."/>
            <person name="Ng V."/>
            <person name="Clum A."/>
            <person name="Steindorff A."/>
            <person name="Ohm R."/>
            <person name="Martin F."/>
            <person name="Silar P."/>
            <person name="Natvig D."/>
            <person name="Lalanne C."/>
            <person name="Gautier V."/>
            <person name="Ament-Velasquez S.L."/>
            <person name="Kruys A."/>
            <person name="Hutchinson M.I."/>
            <person name="Powell A.J."/>
            <person name="Barry K."/>
            <person name="Miller A.N."/>
            <person name="Grigoriev I.V."/>
            <person name="Debuchy R."/>
            <person name="Gladieux P."/>
            <person name="Thoren M.H."/>
            <person name="Johannesson H."/>
        </authorList>
    </citation>
    <scope>NUCLEOTIDE SEQUENCE</scope>
    <source>
        <strain evidence="1">CBS 314.62</strain>
    </source>
</reference>
<dbReference type="Proteomes" id="UP001270362">
    <property type="component" value="Unassembled WGS sequence"/>
</dbReference>
<gene>
    <name evidence="1" type="ORF">B0T22DRAFT_59935</name>
</gene>
<protein>
    <submittedName>
        <fullName evidence="1">Uncharacterized protein</fullName>
    </submittedName>
</protein>
<organism evidence="1 2">
    <name type="scientific">Podospora appendiculata</name>
    <dbReference type="NCBI Taxonomy" id="314037"/>
    <lineage>
        <taxon>Eukaryota</taxon>
        <taxon>Fungi</taxon>
        <taxon>Dikarya</taxon>
        <taxon>Ascomycota</taxon>
        <taxon>Pezizomycotina</taxon>
        <taxon>Sordariomycetes</taxon>
        <taxon>Sordariomycetidae</taxon>
        <taxon>Sordariales</taxon>
        <taxon>Podosporaceae</taxon>
        <taxon>Podospora</taxon>
    </lineage>
</organism>
<dbReference type="EMBL" id="JAULSO010000001">
    <property type="protein sequence ID" value="KAK3694058.1"/>
    <property type="molecule type" value="Genomic_DNA"/>
</dbReference>
<evidence type="ECO:0000313" key="2">
    <source>
        <dbReference type="Proteomes" id="UP001270362"/>
    </source>
</evidence>
<name>A0AAE1CH85_9PEZI</name>
<proteinExistence type="predicted"/>
<comment type="caution">
    <text evidence="1">The sequence shown here is derived from an EMBL/GenBank/DDBJ whole genome shotgun (WGS) entry which is preliminary data.</text>
</comment>
<keyword evidence="2" id="KW-1185">Reference proteome</keyword>
<reference evidence="1" key="1">
    <citation type="journal article" date="2023" name="Mol. Phylogenet. Evol.">
        <title>Genome-scale phylogeny and comparative genomics of the fungal order Sordariales.</title>
        <authorList>
            <person name="Hensen N."/>
            <person name="Bonometti L."/>
            <person name="Westerberg I."/>
            <person name="Brannstrom I.O."/>
            <person name="Guillou S."/>
            <person name="Cros-Aarteil S."/>
            <person name="Calhoun S."/>
            <person name="Haridas S."/>
            <person name="Kuo A."/>
            <person name="Mondo S."/>
            <person name="Pangilinan J."/>
            <person name="Riley R."/>
            <person name="LaButti K."/>
            <person name="Andreopoulos B."/>
            <person name="Lipzen A."/>
            <person name="Chen C."/>
            <person name="Yan M."/>
            <person name="Daum C."/>
            <person name="Ng V."/>
            <person name="Clum A."/>
            <person name="Steindorff A."/>
            <person name="Ohm R.A."/>
            <person name="Martin F."/>
            <person name="Silar P."/>
            <person name="Natvig D.O."/>
            <person name="Lalanne C."/>
            <person name="Gautier V."/>
            <person name="Ament-Velasquez S.L."/>
            <person name="Kruys A."/>
            <person name="Hutchinson M.I."/>
            <person name="Powell A.J."/>
            <person name="Barry K."/>
            <person name="Miller A.N."/>
            <person name="Grigoriev I.V."/>
            <person name="Debuchy R."/>
            <person name="Gladieux P."/>
            <person name="Hiltunen Thoren M."/>
            <person name="Johannesson H."/>
        </authorList>
    </citation>
    <scope>NUCLEOTIDE SEQUENCE</scope>
    <source>
        <strain evidence="1">CBS 314.62</strain>
    </source>
</reference>